<keyword evidence="4" id="KW-1185">Reference proteome</keyword>
<reference evidence="3 4" key="1">
    <citation type="submission" date="2018-06" db="EMBL/GenBank/DDBJ databases">
        <title>Complete Genomes of Monosporascus.</title>
        <authorList>
            <person name="Robinson A.J."/>
            <person name="Natvig D.O."/>
        </authorList>
    </citation>
    <scope>NUCLEOTIDE SEQUENCE [LARGE SCALE GENOMIC DNA]</scope>
    <source>
        <strain evidence="3 4">CBS 110550</strain>
    </source>
</reference>
<evidence type="ECO:0000256" key="1">
    <source>
        <dbReference type="SAM" id="MobiDB-lite"/>
    </source>
</evidence>
<accession>A0A4Q4TKD5</accession>
<feature type="compositionally biased region" description="Polar residues" evidence="1">
    <location>
        <begin position="10"/>
        <end position="19"/>
    </location>
</feature>
<name>A0A4Q4TKD5_9PEZI</name>
<evidence type="ECO:0000256" key="2">
    <source>
        <dbReference type="SAM" id="Phobius"/>
    </source>
</evidence>
<keyword evidence="2" id="KW-0472">Membrane</keyword>
<comment type="caution">
    <text evidence="3">The sequence shown here is derived from an EMBL/GenBank/DDBJ whole genome shotgun (WGS) entry which is preliminary data.</text>
</comment>
<sequence length="200" mass="22497">MAPFCADGLPSSTGSQDSDASIFPNPDDLRLVLKSPESGVHDGRLLALINSWCTKISELKYLTQQGYPVPRGFDYLCLQLDTLQYGMWNELETLPVCRPESIELRFEVPIKVIRYRIAILALDGFGARLTAMIRRDRTDGESADPDRYFRNTVWIDSLRPPRTPSSTLSRTSNALFWLGITCLLLALLLIAFQVSKILKS</sequence>
<organism evidence="3 4">
    <name type="scientific">Monosporascus ibericus</name>
    <dbReference type="NCBI Taxonomy" id="155417"/>
    <lineage>
        <taxon>Eukaryota</taxon>
        <taxon>Fungi</taxon>
        <taxon>Dikarya</taxon>
        <taxon>Ascomycota</taxon>
        <taxon>Pezizomycotina</taxon>
        <taxon>Sordariomycetes</taxon>
        <taxon>Xylariomycetidae</taxon>
        <taxon>Xylariales</taxon>
        <taxon>Xylariales incertae sedis</taxon>
        <taxon>Monosporascus</taxon>
    </lineage>
</organism>
<dbReference type="AlphaFoldDB" id="A0A4Q4TKD5"/>
<evidence type="ECO:0000313" key="4">
    <source>
        <dbReference type="Proteomes" id="UP000293360"/>
    </source>
</evidence>
<keyword evidence="2" id="KW-0812">Transmembrane</keyword>
<dbReference type="Proteomes" id="UP000293360">
    <property type="component" value="Unassembled WGS sequence"/>
</dbReference>
<feature type="transmembrane region" description="Helical" evidence="2">
    <location>
        <begin position="174"/>
        <end position="194"/>
    </location>
</feature>
<keyword evidence="2" id="KW-1133">Transmembrane helix</keyword>
<protein>
    <submittedName>
        <fullName evidence="3">Uncharacterized protein</fullName>
    </submittedName>
</protein>
<dbReference type="EMBL" id="QJNU01000144">
    <property type="protein sequence ID" value="RYP06040.1"/>
    <property type="molecule type" value="Genomic_DNA"/>
</dbReference>
<proteinExistence type="predicted"/>
<dbReference type="OrthoDB" id="4670745at2759"/>
<feature type="region of interest" description="Disordered" evidence="1">
    <location>
        <begin position="1"/>
        <end position="21"/>
    </location>
</feature>
<evidence type="ECO:0000313" key="3">
    <source>
        <dbReference type="EMBL" id="RYP06040.1"/>
    </source>
</evidence>
<gene>
    <name evidence="3" type="ORF">DL764_003403</name>
</gene>